<dbReference type="Proteomes" id="UP000288178">
    <property type="component" value="Unassembled WGS sequence"/>
</dbReference>
<name>A0A437JZS4_9BURK</name>
<reference evidence="1 2" key="1">
    <citation type="submission" date="2019-01" db="EMBL/GenBank/DDBJ databases">
        <authorList>
            <person name="Chen W.-M."/>
        </authorList>
    </citation>
    <scope>NUCLEOTIDE SEQUENCE [LARGE SCALE GENOMIC DNA]</scope>
    <source>
        <strain evidence="1 2">ICH-3</strain>
    </source>
</reference>
<comment type="caution">
    <text evidence="1">The sequence shown here is derived from an EMBL/GenBank/DDBJ whole genome shotgun (WGS) entry which is preliminary data.</text>
</comment>
<proteinExistence type="predicted"/>
<dbReference type="EMBL" id="SACT01000001">
    <property type="protein sequence ID" value="RVT53521.1"/>
    <property type="molecule type" value="Genomic_DNA"/>
</dbReference>
<sequence length="280" mass="30984">MDAANRLHLAVNAALMRLLRPLVRLLLRYHVPFSAFEELAKHAYVQASMEDFALPGRKPTISRASILTGLTRKDVQRLVAEPEPVRAASQEGYNRAARVVTGWTRDADFQAADGQPALLALQDGETSFAALVRRYSGDMPARAVLDELVSVGAVQLGSDGRVRLVQRAYVPQGGEIEKLGILGSDVSDLIDTIDHNLQHGSTDARFQRKVMYRSMPADVRPAFRDLSARQAQQLLERLDAWLAEHDVGNPPDQPDAPRVRLGLGIYYFEAPAAPEQRQEN</sequence>
<dbReference type="AlphaFoldDB" id="A0A437JZS4"/>
<dbReference type="RefSeq" id="WP_128194753.1">
    <property type="nucleotide sequence ID" value="NZ_SACT01000001.1"/>
</dbReference>
<evidence type="ECO:0000313" key="2">
    <source>
        <dbReference type="Proteomes" id="UP000288178"/>
    </source>
</evidence>
<organism evidence="1 2">
    <name type="scientific">Rubrivivax albus</name>
    <dbReference type="NCBI Taxonomy" id="2499835"/>
    <lineage>
        <taxon>Bacteria</taxon>
        <taxon>Pseudomonadati</taxon>
        <taxon>Pseudomonadota</taxon>
        <taxon>Betaproteobacteria</taxon>
        <taxon>Burkholderiales</taxon>
        <taxon>Sphaerotilaceae</taxon>
        <taxon>Rubrivivax</taxon>
    </lineage>
</organism>
<protein>
    <submittedName>
        <fullName evidence="1">Uncharacterized protein</fullName>
    </submittedName>
</protein>
<dbReference type="Pfam" id="PF20112">
    <property type="entry name" value="DUF6502"/>
    <property type="match status" value="1"/>
</dbReference>
<accession>A0A437JZS4</accession>
<evidence type="ECO:0000313" key="1">
    <source>
        <dbReference type="EMBL" id="RVT53521.1"/>
    </source>
</evidence>
<dbReference type="OrthoDB" id="6356376at2"/>
<keyword evidence="2" id="KW-1185">Reference proteome</keyword>
<dbReference type="InterPro" id="IPR045445">
    <property type="entry name" value="DUF6502"/>
</dbReference>
<gene>
    <name evidence="1" type="ORF">ENE75_01050</name>
</gene>